<dbReference type="CDD" id="cd14335">
    <property type="entry name" value="UBA_SnRK1_plant"/>
    <property type="match status" value="1"/>
</dbReference>
<dbReference type="SUPFAM" id="SSF56112">
    <property type="entry name" value="Protein kinase-like (PK-like)"/>
    <property type="match status" value="1"/>
</dbReference>
<feature type="compositionally biased region" description="Polar residues" evidence="11">
    <location>
        <begin position="789"/>
        <end position="799"/>
    </location>
</feature>
<dbReference type="PROSITE" id="PS00108">
    <property type="entry name" value="PROTEIN_KINASE_ST"/>
    <property type="match status" value="1"/>
</dbReference>
<feature type="active site" description="Proton acceptor" evidence="7">
    <location>
        <position position="1019"/>
    </location>
</feature>
<keyword evidence="4 8" id="KW-0547">Nucleotide-binding</keyword>
<comment type="subunit">
    <text evidence="1">Monomer.</text>
</comment>
<accession>A0A078B7L5</accession>
<organism evidence="14 15">
    <name type="scientific">Stylonychia lemnae</name>
    <name type="common">Ciliate</name>
    <dbReference type="NCBI Taxonomy" id="5949"/>
    <lineage>
        <taxon>Eukaryota</taxon>
        <taxon>Sar</taxon>
        <taxon>Alveolata</taxon>
        <taxon>Ciliophora</taxon>
        <taxon>Intramacronucleata</taxon>
        <taxon>Spirotrichea</taxon>
        <taxon>Stichotrichia</taxon>
        <taxon>Sporadotrichida</taxon>
        <taxon>Oxytrichidae</taxon>
        <taxon>Stylonychinae</taxon>
        <taxon>Stylonychia</taxon>
    </lineage>
</organism>
<protein>
    <submittedName>
        <fullName evidence="14">Protein kinase domain containing protein</fullName>
    </submittedName>
</protein>
<evidence type="ECO:0000313" key="15">
    <source>
        <dbReference type="Proteomes" id="UP000039865"/>
    </source>
</evidence>
<dbReference type="OrthoDB" id="295513at2759"/>
<dbReference type="PROSITE" id="PS00107">
    <property type="entry name" value="PROTEIN_KINASE_ATP"/>
    <property type="match status" value="1"/>
</dbReference>
<keyword evidence="6 8" id="KW-0067">ATP-binding</keyword>
<feature type="compositionally biased region" description="Low complexity" evidence="11">
    <location>
        <begin position="153"/>
        <end position="177"/>
    </location>
</feature>
<feature type="binding site" evidence="8">
    <location>
        <begin position="974"/>
        <end position="976"/>
    </location>
    <ligand>
        <name>ATP</name>
        <dbReference type="ChEBI" id="CHEBI:30616"/>
    </ligand>
</feature>
<sequence>MLFKKQSAPSSPMGQLQKKTGNNFFKELTNSLYDVKAGASAIIANQSRQICGATPGIATGAFSAKNSISNIPTSNLKMNSVHISKDQVALLRRDSQQQNENVMVITTNQSPMNMTAKMASLKKKFSSSGIQSMHSGQQVSLSNQSSSCNVTLSQSSQQNSVKNGQQQQHNQGIHYNQAVSAVGSRKNSKDQQHANKPYVNTKSPTPISILSQCQNQQQSRQAQNVGISSQIQTTLSPKDSINKNNMFVFKNGAQSPNTNNYSLLNSNMSHSRQSQQSPLGQIQFKKSAQQSSQQNATNTTSNNTSQNQNHQKNNSQIFQRVYELKKKYQNSNDNGQNSAPMSGVQSPDNRTNFTPSPMSIAQNQVNFQMSQYASNPNLQGKQLQKSVKLEQNKQPPSNHHQSQVSQLSGANLYQPQKIEDTKAKFTLEKNSSVKSGIGQYDMQSDNVSKILQQMNQKSPSMASNQPSLSAKNAKEQIILHIGKYIKKKQGPQPNDNNYQDEELVNEDILQNLREFLTYLEDKNIINTQKLENNKDEMNNLIKDLMKLDLAKFSKPRCSSSHRRGSASPNIGVPQNLDQNNISNHQNIFNQRHNSQQQPLQAPINGSKLCFNPQSAQFEEFENTSKEGSFSQRTDMQSQNSRQVPTIQLMINTNVNKTVLHQMILQDQKGESSILNNFCISPMGNQININSTKNVNNSNNNYQIFQGAASNNHDMPQSTKQSQPINIRRGSDSAVLTNNQQKQYQQSSINHNQLNNHKRNVSDNNLLLNKQQQHNQNHDSQKNHHHANHPSISSSNNQQIKGHRKNVPSIDPNQQQNLQASRNQRPEKSIASGQNTQNIAELQKSIISVCENETTIGDNKEITLNEAALGEREKIIKFIKAYIKRHNEIPPTTLDYYKFVKLIGKGAFGKVTLGVHKLTGKYVAIKTIDKSYMKDEYSRRKVFQEVYILKKIRHSCVIRLLEVFESPKHFLMVMEYAGGGDLLQYVKKRKRLDEDTARAIFKQIIYGLGHCHCRSVLHRDIKLDNVLMDGEGGVKLCDFGVSRLVKNNQIIKEQCGTPAYLAPEIIIDEGYEGFYADIWSLGVLLYAMLQGTVPFKANNIADLHKLILKGDFDFAVDSISESSKDLIRKMLVLTPEKRILIPDMLNHPWVREPTEGFEDEEEDDEHDLKVGATFFRQECMNGIIGAGNGQMESGNINYINVENLYYKSTSEVKSGIPILQSKIKYSDYCALTEDFMTYRIDEEALGIVEGYGYNRKMIIDSINKGEINHATASYYLLIHSTTQ</sequence>
<keyword evidence="2" id="KW-0723">Serine/threonine-protein kinase</keyword>
<evidence type="ECO:0000313" key="14">
    <source>
        <dbReference type="EMBL" id="CDW89543.1"/>
    </source>
</evidence>
<reference evidence="14 15" key="1">
    <citation type="submission" date="2014-06" db="EMBL/GenBank/DDBJ databases">
        <authorList>
            <person name="Swart Estienne"/>
        </authorList>
    </citation>
    <scope>NUCLEOTIDE SEQUENCE [LARGE SCALE GENOMIC DNA]</scope>
    <source>
        <strain evidence="14 15">130c</strain>
    </source>
</reference>
<dbReference type="InterPro" id="IPR000719">
    <property type="entry name" value="Prot_kinase_dom"/>
</dbReference>
<proteinExistence type="predicted"/>
<evidence type="ECO:0000256" key="11">
    <source>
        <dbReference type="SAM" id="MobiDB-lite"/>
    </source>
</evidence>
<evidence type="ECO:0000256" key="10">
    <source>
        <dbReference type="PROSITE-ProRule" id="PRU10141"/>
    </source>
</evidence>
<feature type="domain" description="UBA" evidence="13">
    <location>
        <begin position="1238"/>
        <end position="1278"/>
    </location>
</feature>
<dbReference type="InParanoid" id="A0A078B7L5"/>
<dbReference type="InterPro" id="IPR017441">
    <property type="entry name" value="Protein_kinase_ATP_BS"/>
</dbReference>
<feature type="region of interest" description="Disordered" evidence="11">
    <location>
        <begin position="385"/>
        <end position="408"/>
    </location>
</feature>
<feature type="compositionally biased region" description="Polar residues" evidence="11">
    <location>
        <begin position="392"/>
        <end position="408"/>
    </location>
</feature>
<feature type="region of interest" description="Disordered" evidence="11">
    <location>
        <begin position="738"/>
        <end position="758"/>
    </location>
</feature>
<dbReference type="GO" id="GO:0005524">
    <property type="term" value="F:ATP binding"/>
    <property type="evidence" value="ECO:0007669"/>
    <property type="project" value="UniProtKB-UniRule"/>
</dbReference>
<feature type="compositionally biased region" description="Polar residues" evidence="11">
    <location>
        <begin position="625"/>
        <end position="641"/>
    </location>
</feature>
<name>A0A078B7L5_STYLE</name>
<evidence type="ECO:0000256" key="5">
    <source>
        <dbReference type="ARBA" id="ARBA00022777"/>
    </source>
</evidence>
<feature type="compositionally biased region" description="Low complexity" evidence="11">
    <location>
        <begin position="286"/>
        <end position="313"/>
    </location>
</feature>
<gene>
    <name evidence="14" type="primary">Contig14064.g14998</name>
    <name evidence="14" type="ORF">STYLEM_18676</name>
</gene>
<dbReference type="PROSITE" id="PS50011">
    <property type="entry name" value="PROTEIN_KINASE_DOM"/>
    <property type="match status" value="1"/>
</dbReference>
<evidence type="ECO:0000256" key="2">
    <source>
        <dbReference type="ARBA" id="ARBA00022527"/>
    </source>
</evidence>
<dbReference type="InterPro" id="IPR015940">
    <property type="entry name" value="UBA"/>
</dbReference>
<dbReference type="InterPro" id="IPR030616">
    <property type="entry name" value="Aur-like"/>
</dbReference>
<keyword evidence="15" id="KW-1185">Reference proteome</keyword>
<feature type="domain" description="Protein kinase" evidence="12">
    <location>
        <begin position="896"/>
        <end position="1149"/>
    </location>
</feature>
<keyword evidence="3" id="KW-0808">Transferase</keyword>
<dbReference type="SMART" id="SM00220">
    <property type="entry name" value="S_TKc"/>
    <property type="match status" value="1"/>
</dbReference>
<dbReference type="InterPro" id="IPR008271">
    <property type="entry name" value="Ser/Thr_kinase_AS"/>
</dbReference>
<evidence type="ECO:0000256" key="1">
    <source>
        <dbReference type="ARBA" id="ARBA00011245"/>
    </source>
</evidence>
<feature type="region of interest" description="Disordered" evidence="11">
    <location>
        <begin position="330"/>
        <end position="358"/>
    </location>
</feature>
<evidence type="ECO:0000259" key="13">
    <source>
        <dbReference type="PROSITE" id="PS50030"/>
    </source>
</evidence>
<feature type="region of interest" description="Disordered" evidence="11">
    <location>
        <begin position="258"/>
        <end position="313"/>
    </location>
</feature>
<feature type="compositionally biased region" description="Polar residues" evidence="11">
    <location>
        <begin position="810"/>
        <end position="822"/>
    </location>
</feature>
<keyword evidence="5 14" id="KW-0418">Kinase</keyword>
<dbReference type="Pfam" id="PF00069">
    <property type="entry name" value="Pkinase"/>
    <property type="match status" value="1"/>
</dbReference>
<dbReference type="FunFam" id="1.10.510.10:FF:000571">
    <property type="entry name" value="Maternal embryonic leucine zipper kinase"/>
    <property type="match status" value="1"/>
</dbReference>
<dbReference type="OMA" id="MHEYLAC"/>
<dbReference type="Gene3D" id="1.10.510.10">
    <property type="entry name" value="Transferase(Phosphotransferase) domain 1"/>
    <property type="match status" value="1"/>
</dbReference>
<feature type="binding site" evidence="8">
    <location>
        <position position="1037"/>
    </location>
    <ligand>
        <name>ATP</name>
        <dbReference type="ChEBI" id="CHEBI:30616"/>
    </ligand>
</feature>
<evidence type="ECO:0000256" key="3">
    <source>
        <dbReference type="ARBA" id="ARBA00022679"/>
    </source>
</evidence>
<dbReference type="GO" id="GO:0004674">
    <property type="term" value="F:protein serine/threonine kinase activity"/>
    <property type="evidence" value="ECO:0007669"/>
    <property type="project" value="UniProtKB-KW"/>
</dbReference>
<feature type="binding site" evidence="8 10">
    <location>
        <position position="925"/>
    </location>
    <ligand>
        <name>ATP</name>
        <dbReference type="ChEBI" id="CHEBI:30616"/>
    </ligand>
</feature>
<evidence type="ECO:0000256" key="9">
    <source>
        <dbReference type="PIRSR" id="PIRSR630616-3"/>
    </source>
</evidence>
<feature type="region of interest" description="Disordered" evidence="11">
    <location>
        <begin position="620"/>
        <end position="641"/>
    </location>
</feature>
<evidence type="ECO:0000256" key="6">
    <source>
        <dbReference type="ARBA" id="ARBA00022840"/>
    </source>
</evidence>
<dbReference type="InterPro" id="IPR011009">
    <property type="entry name" value="Kinase-like_dom_sf"/>
</dbReference>
<dbReference type="Proteomes" id="UP000039865">
    <property type="component" value="Unassembled WGS sequence"/>
</dbReference>
<dbReference type="EMBL" id="CCKQ01017645">
    <property type="protein sequence ID" value="CDW89543.1"/>
    <property type="molecule type" value="Genomic_DNA"/>
</dbReference>
<evidence type="ECO:0000256" key="4">
    <source>
        <dbReference type="ARBA" id="ARBA00022741"/>
    </source>
</evidence>
<feature type="region of interest" description="Disordered" evidence="11">
    <location>
        <begin position="150"/>
        <end position="206"/>
    </location>
</feature>
<dbReference type="CDD" id="cd14003">
    <property type="entry name" value="STKc_AMPK-like"/>
    <property type="match status" value="1"/>
</dbReference>
<evidence type="ECO:0000256" key="8">
    <source>
        <dbReference type="PIRSR" id="PIRSR630616-2"/>
    </source>
</evidence>
<evidence type="ECO:0000256" key="7">
    <source>
        <dbReference type="PIRSR" id="PIRSR630616-1"/>
    </source>
</evidence>
<feature type="cross-link" description="Glycyl lysine isopeptide (Lys-Gly) (interchain with G-Cter in SUMO2)" evidence="9">
    <location>
        <position position="1021"/>
    </location>
</feature>
<feature type="compositionally biased region" description="Polar residues" evidence="11">
    <location>
        <begin position="258"/>
        <end position="280"/>
    </location>
</feature>
<feature type="compositionally biased region" description="Polar residues" evidence="11">
    <location>
        <begin position="738"/>
        <end position="754"/>
    </location>
</feature>
<feature type="region of interest" description="Disordered" evidence="11">
    <location>
        <begin position="772"/>
        <end position="835"/>
    </location>
</feature>
<dbReference type="PROSITE" id="PS50030">
    <property type="entry name" value="UBA"/>
    <property type="match status" value="1"/>
</dbReference>
<evidence type="ECO:0000259" key="12">
    <source>
        <dbReference type="PROSITE" id="PS50011"/>
    </source>
</evidence>
<dbReference type="PANTHER" id="PTHR24350">
    <property type="entry name" value="SERINE/THREONINE-PROTEIN KINASE IAL-RELATED"/>
    <property type="match status" value="1"/>
</dbReference>
<dbReference type="FunFam" id="3.30.200.20:FF:000042">
    <property type="entry name" value="Aurora kinase A"/>
    <property type="match status" value="1"/>
</dbReference>